<dbReference type="AlphaFoldDB" id="A0AAD4FFJ9"/>
<evidence type="ECO:0000313" key="1">
    <source>
        <dbReference type="EMBL" id="KAG9186619.1"/>
    </source>
</evidence>
<dbReference type="EMBL" id="JAANER010000008">
    <property type="protein sequence ID" value="KAG9186619.1"/>
    <property type="molecule type" value="Genomic_DNA"/>
</dbReference>
<keyword evidence="2" id="KW-1185">Reference proteome</keyword>
<comment type="caution">
    <text evidence="1">The sequence shown here is derived from an EMBL/GenBank/DDBJ whole genome shotgun (WGS) entry which is preliminary data.</text>
</comment>
<sequence>MKEQSSIKSFFAKCKPSDIAEDEAPAKRMKRCPPSLIATENGPPTTVRANATDRGVTAIAERPKSTQKHIEDVNAALRTINEYDRPYYEELLK</sequence>
<organism evidence="1 2">
    <name type="scientific">Alternaria panax</name>
    <dbReference type="NCBI Taxonomy" id="48097"/>
    <lineage>
        <taxon>Eukaryota</taxon>
        <taxon>Fungi</taxon>
        <taxon>Dikarya</taxon>
        <taxon>Ascomycota</taxon>
        <taxon>Pezizomycotina</taxon>
        <taxon>Dothideomycetes</taxon>
        <taxon>Pleosporomycetidae</taxon>
        <taxon>Pleosporales</taxon>
        <taxon>Pleosporineae</taxon>
        <taxon>Pleosporaceae</taxon>
        <taxon>Alternaria</taxon>
        <taxon>Alternaria sect. Panax</taxon>
    </lineage>
</organism>
<evidence type="ECO:0000313" key="2">
    <source>
        <dbReference type="Proteomes" id="UP001199106"/>
    </source>
</evidence>
<gene>
    <name evidence="1" type="ORF">G6011_09727</name>
</gene>
<accession>A0AAD4FFJ9</accession>
<protein>
    <submittedName>
        <fullName evidence="1">Uncharacterized protein</fullName>
    </submittedName>
</protein>
<reference evidence="1" key="1">
    <citation type="submission" date="2021-07" db="EMBL/GenBank/DDBJ databases">
        <title>Genome Resource of American Ginseng Black Spot Pathogen Alternaria panax.</title>
        <authorList>
            <person name="Qiu C."/>
            <person name="Wang W."/>
            <person name="Liu Z."/>
        </authorList>
    </citation>
    <scope>NUCLEOTIDE SEQUENCE</scope>
    <source>
        <strain evidence="1">BNCC115425</strain>
    </source>
</reference>
<proteinExistence type="predicted"/>
<name>A0AAD4FFJ9_9PLEO</name>
<dbReference type="Proteomes" id="UP001199106">
    <property type="component" value="Unassembled WGS sequence"/>
</dbReference>